<reference evidence="3 4" key="1">
    <citation type="submission" date="2021-04" db="EMBL/GenBank/DDBJ databases">
        <authorList>
            <person name="Huq M.A."/>
        </authorList>
    </citation>
    <scope>NUCLEOTIDE SEQUENCE [LARGE SCALE GENOMIC DNA]</scope>
    <source>
        <strain evidence="3 4">MAH-13</strain>
    </source>
</reference>
<dbReference type="EMBL" id="JAGJRS010000010">
    <property type="protein sequence ID" value="MBP1473555.1"/>
    <property type="molecule type" value="Genomic_DNA"/>
</dbReference>
<dbReference type="PANTHER" id="PTHR39430:SF1">
    <property type="entry name" value="PROTEASE"/>
    <property type="match status" value="1"/>
</dbReference>
<dbReference type="InterPro" id="IPR003675">
    <property type="entry name" value="Rce1/LyrA-like_dom"/>
</dbReference>
<dbReference type="GO" id="GO:0008237">
    <property type="term" value="F:metallopeptidase activity"/>
    <property type="evidence" value="ECO:0007669"/>
    <property type="project" value="UniProtKB-KW"/>
</dbReference>
<feature type="transmembrane region" description="Helical" evidence="1">
    <location>
        <begin position="139"/>
        <end position="160"/>
    </location>
</feature>
<feature type="domain" description="CAAX prenyl protease 2/Lysostaphin resistance protein A-like" evidence="2">
    <location>
        <begin position="88"/>
        <end position="177"/>
    </location>
</feature>
<gene>
    <name evidence="3" type="ORF">J7I44_04540</name>
</gene>
<keyword evidence="3" id="KW-0378">Hydrolase</keyword>
<feature type="transmembrane region" description="Helical" evidence="1">
    <location>
        <begin position="216"/>
        <end position="235"/>
    </location>
</feature>
<comment type="caution">
    <text evidence="3">The sequence shown here is derived from an EMBL/GenBank/DDBJ whole genome shotgun (WGS) entry which is preliminary data.</text>
</comment>
<name>A0ABS4DKH3_9GAMM</name>
<sequence length="253" mass="25560">MTLALATELTMLAASLGFGAYAIAHWRRSGRAVLDGLGLRFGRSDAADLLAGLVIAGVAMAGIFVTERAMGGITTATTSVQPGLLPRAAVMALHAFKEELLMRSLLLSGLLLALGNRRVPAVGLSALAFGLIHLSNPGASALSVLGNALGGVIYGTAFVLTGRIWLSLGLHFAWNFVQGPLLGLPVSGLASGGMFAVTHQGPDVMTGGSYGPEGGLVGIGFRFVVIGGLLGWVAFGRARRSAAGGAPVAAEAG</sequence>
<evidence type="ECO:0000313" key="3">
    <source>
        <dbReference type="EMBL" id="MBP1473555.1"/>
    </source>
</evidence>
<evidence type="ECO:0000256" key="1">
    <source>
        <dbReference type="SAM" id="Phobius"/>
    </source>
</evidence>
<keyword evidence="3" id="KW-0645">Protease</keyword>
<proteinExistence type="predicted"/>
<evidence type="ECO:0000259" key="2">
    <source>
        <dbReference type="Pfam" id="PF02517"/>
    </source>
</evidence>
<evidence type="ECO:0000313" key="4">
    <source>
        <dbReference type="Proteomes" id="UP000823790"/>
    </source>
</evidence>
<protein>
    <submittedName>
        <fullName evidence="3">CPBP family intramembrane metalloprotease</fullName>
    </submittedName>
</protein>
<keyword evidence="1" id="KW-0812">Transmembrane</keyword>
<feature type="transmembrane region" description="Helical" evidence="1">
    <location>
        <begin position="46"/>
        <end position="65"/>
    </location>
</feature>
<dbReference type="RefSeq" id="WP_209616492.1">
    <property type="nucleotide sequence ID" value="NZ_JAGJRS010000010.1"/>
</dbReference>
<organism evidence="3 4">
    <name type="scientific">Frateuria flava</name>
    <dbReference type="NCBI Taxonomy" id="2821489"/>
    <lineage>
        <taxon>Bacteria</taxon>
        <taxon>Pseudomonadati</taxon>
        <taxon>Pseudomonadota</taxon>
        <taxon>Gammaproteobacteria</taxon>
        <taxon>Lysobacterales</taxon>
        <taxon>Rhodanobacteraceae</taxon>
        <taxon>Frateuria</taxon>
    </lineage>
</organism>
<dbReference type="PANTHER" id="PTHR39430">
    <property type="entry name" value="MEMBRANE-ASSOCIATED PROTEASE-RELATED"/>
    <property type="match status" value="1"/>
</dbReference>
<keyword evidence="1" id="KW-1133">Transmembrane helix</keyword>
<dbReference type="Pfam" id="PF02517">
    <property type="entry name" value="Rce1-like"/>
    <property type="match status" value="1"/>
</dbReference>
<keyword evidence="3" id="KW-0482">Metalloprotease</keyword>
<accession>A0ABS4DKH3</accession>
<keyword evidence="4" id="KW-1185">Reference proteome</keyword>
<keyword evidence="1" id="KW-0472">Membrane</keyword>
<feature type="transmembrane region" description="Helical" evidence="1">
    <location>
        <begin position="172"/>
        <end position="196"/>
    </location>
</feature>
<dbReference type="Proteomes" id="UP000823790">
    <property type="component" value="Unassembled WGS sequence"/>
</dbReference>